<dbReference type="Proteomes" id="UP001152622">
    <property type="component" value="Chromosome 1"/>
</dbReference>
<evidence type="ECO:0000313" key="2">
    <source>
        <dbReference type="EMBL" id="KAJ8380198.1"/>
    </source>
</evidence>
<feature type="region of interest" description="Disordered" evidence="1">
    <location>
        <begin position="17"/>
        <end position="43"/>
    </location>
</feature>
<proteinExistence type="predicted"/>
<name>A0A9Q1GAR1_SYNKA</name>
<dbReference type="AlphaFoldDB" id="A0A9Q1GAR1"/>
<accession>A0A9Q1GAR1</accession>
<gene>
    <name evidence="2" type="ORF">SKAU_G00009760</name>
</gene>
<sequence length="85" mass="8847">MLHLFFRCGHNKNGTILKNGDGTEKSAADTGVTSRPPRDHPSDLKANAVSRLLAELTQITAVSGGAGSLGDSRDFCVSPPPDLSA</sequence>
<keyword evidence="3" id="KW-1185">Reference proteome</keyword>
<evidence type="ECO:0000256" key="1">
    <source>
        <dbReference type="SAM" id="MobiDB-lite"/>
    </source>
</evidence>
<protein>
    <submittedName>
        <fullName evidence="2">Uncharacterized protein</fullName>
    </submittedName>
</protein>
<comment type="caution">
    <text evidence="2">The sequence shown here is derived from an EMBL/GenBank/DDBJ whole genome shotgun (WGS) entry which is preliminary data.</text>
</comment>
<organism evidence="2 3">
    <name type="scientific">Synaphobranchus kaupii</name>
    <name type="common">Kaup's arrowtooth eel</name>
    <dbReference type="NCBI Taxonomy" id="118154"/>
    <lineage>
        <taxon>Eukaryota</taxon>
        <taxon>Metazoa</taxon>
        <taxon>Chordata</taxon>
        <taxon>Craniata</taxon>
        <taxon>Vertebrata</taxon>
        <taxon>Euteleostomi</taxon>
        <taxon>Actinopterygii</taxon>
        <taxon>Neopterygii</taxon>
        <taxon>Teleostei</taxon>
        <taxon>Anguilliformes</taxon>
        <taxon>Synaphobranchidae</taxon>
        <taxon>Synaphobranchus</taxon>
    </lineage>
</organism>
<dbReference type="EMBL" id="JAINUF010000001">
    <property type="protein sequence ID" value="KAJ8380198.1"/>
    <property type="molecule type" value="Genomic_DNA"/>
</dbReference>
<reference evidence="2" key="1">
    <citation type="journal article" date="2023" name="Science">
        <title>Genome structures resolve the early diversification of teleost fishes.</title>
        <authorList>
            <person name="Parey E."/>
            <person name="Louis A."/>
            <person name="Montfort J."/>
            <person name="Bouchez O."/>
            <person name="Roques C."/>
            <person name="Iampietro C."/>
            <person name="Lluch J."/>
            <person name="Castinel A."/>
            <person name="Donnadieu C."/>
            <person name="Desvignes T."/>
            <person name="Floi Bucao C."/>
            <person name="Jouanno E."/>
            <person name="Wen M."/>
            <person name="Mejri S."/>
            <person name="Dirks R."/>
            <person name="Jansen H."/>
            <person name="Henkel C."/>
            <person name="Chen W.J."/>
            <person name="Zahm M."/>
            <person name="Cabau C."/>
            <person name="Klopp C."/>
            <person name="Thompson A.W."/>
            <person name="Robinson-Rechavi M."/>
            <person name="Braasch I."/>
            <person name="Lecointre G."/>
            <person name="Bobe J."/>
            <person name="Postlethwait J.H."/>
            <person name="Berthelot C."/>
            <person name="Roest Crollius H."/>
            <person name="Guiguen Y."/>
        </authorList>
    </citation>
    <scope>NUCLEOTIDE SEQUENCE</scope>
    <source>
        <strain evidence="2">WJC10195</strain>
    </source>
</reference>
<evidence type="ECO:0000313" key="3">
    <source>
        <dbReference type="Proteomes" id="UP001152622"/>
    </source>
</evidence>
<feature type="region of interest" description="Disordered" evidence="1">
    <location>
        <begin position="63"/>
        <end position="85"/>
    </location>
</feature>